<feature type="transmembrane region" description="Helical" evidence="1">
    <location>
        <begin position="66"/>
        <end position="90"/>
    </location>
</feature>
<evidence type="ECO:0008006" key="4">
    <source>
        <dbReference type="Google" id="ProtNLM"/>
    </source>
</evidence>
<dbReference type="Proteomes" id="UP001610446">
    <property type="component" value="Unassembled WGS sequence"/>
</dbReference>
<accession>A0ABR4JTJ5</accession>
<keyword evidence="1" id="KW-0812">Transmembrane</keyword>
<comment type="caution">
    <text evidence="2">The sequence shown here is derived from an EMBL/GenBank/DDBJ whole genome shotgun (WGS) entry which is preliminary data.</text>
</comment>
<keyword evidence="1" id="KW-1133">Transmembrane helix</keyword>
<gene>
    <name evidence="2" type="ORF">BJY01DRAFT_248654</name>
</gene>
<dbReference type="Gene3D" id="3.50.4.10">
    <property type="entry name" value="Hepatocyte Growth Factor"/>
    <property type="match status" value="1"/>
</dbReference>
<keyword evidence="3" id="KW-1185">Reference proteome</keyword>
<dbReference type="EMBL" id="JBFXLU010000090">
    <property type="protein sequence ID" value="KAL2843365.1"/>
    <property type="molecule type" value="Genomic_DNA"/>
</dbReference>
<sequence length="251" mass="25542">MSNWNMTEGSDGLQVARDWDNYPEHYAPTQVGSPFKQDSQYPAGTLSPPVTEISSSTVCGLSRRTFIVTATIAIAIVLAGALGGGLGGGLSSQGNCSGQCSSSATDKTAPANETVTVTVSAASTASATSEAQSASTPTTGHYSDCLSSNGTDYTSTKFTSGDNGAVPDGAKNGLKFSKICGADVQGTNLAQADFSTFEECIDLCASYNFWSGSTDCSIASYNNEGTCWIKSGGTSQVSNDGVDTAVLADSG</sequence>
<name>A0ABR4JTJ5_9EURO</name>
<evidence type="ECO:0000256" key="1">
    <source>
        <dbReference type="SAM" id="Phobius"/>
    </source>
</evidence>
<reference evidence="2 3" key="1">
    <citation type="submission" date="2024-07" db="EMBL/GenBank/DDBJ databases">
        <title>Section-level genome sequencing and comparative genomics of Aspergillus sections Usti and Cavernicolus.</title>
        <authorList>
            <consortium name="Lawrence Berkeley National Laboratory"/>
            <person name="Nybo J.L."/>
            <person name="Vesth T.C."/>
            <person name="Theobald S."/>
            <person name="Frisvad J.C."/>
            <person name="Larsen T.O."/>
            <person name="Kjaerboelling I."/>
            <person name="Rothschild-Mancinelli K."/>
            <person name="Lyhne E.K."/>
            <person name="Kogle M.E."/>
            <person name="Barry K."/>
            <person name="Clum A."/>
            <person name="Na H."/>
            <person name="Ledsgaard L."/>
            <person name="Lin J."/>
            <person name="Lipzen A."/>
            <person name="Kuo A."/>
            <person name="Riley R."/>
            <person name="Mondo S."/>
            <person name="Labutti K."/>
            <person name="Haridas S."/>
            <person name="Pangalinan J."/>
            <person name="Salamov A.A."/>
            <person name="Simmons B.A."/>
            <person name="Magnuson J.K."/>
            <person name="Chen J."/>
            <person name="Drula E."/>
            <person name="Henrissat B."/>
            <person name="Wiebenga A."/>
            <person name="Lubbers R.J."/>
            <person name="Gomes A.C."/>
            <person name="Makela M.R."/>
            <person name="Stajich J."/>
            <person name="Grigoriev I.V."/>
            <person name="Mortensen U.H."/>
            <person name="De Vries R.P."/>
            <person name="Baker S.E."/>
            <person name="Andersen M.R."/>
        </authorList>
    </citation>
    <scope>NUCLEOTIDE SEQUENCE [LARGE SCALE GENOMIC DNA]</scope>
    <source>
        <strain evidence="2 3">CBS 123904</strain>
    </source>
</reference>
<proteinExistence type="predicted"/>
<protein>
    <recommendedName>
        <fullName evidence="4">Apple domain-containing protein</fullName>
    </recommendedName>
</protein>
<evidence type="ECO:0000313" key="3">
    <source>
        <dbReference type="Proteomes" id="UP001610446"/>
    </source>
</evidence>
<keyword evidence="1" id="KW-0472">Membrane</keyword>
<evidence type="ECO:0000313" key="2">
    <source>
        <dbReference type="EMBL" id="KAL2843365.1"/>
    </source>
</evidence>
<organism evidence="2 3">
    <name type="scientific">Aspergillus pseudoustus</name>
    <dbReference type="NCBI Taxonomy" id="1810923"/>
    <lineage>
        <taxon>Eukaryota</taxon>
        <taxon>Fungi</taxon>
        <taxon>Dikarya</taxon>
        <taxon>Ascomycota</taxon>
        <taxon>Pezizomycotina</taxon>
        <taxon>Eurotiomycetes</taxon>
        <taxon>Eurotiomycetidae</taxon>
        <taxon>Eurotiales</taxon>
        <taxon>Aspergillaceae</taxon>
        <taxon>Aspergillus</taxon>
        <taxon>Aspergillus subgen. Nidulantes</taxon>
    </lineage>
</organism>